<reference evidence="1 2" key="1">
    <citation type="journal article" date="2023" name="G3 (Bethesda)">
        <title>A chromosome-level genome assembly of Zasmidium syzygii isolated from banana leaves.</title>
        <authorList>
            <person name="van Westerhoven A.C."/>
            <person name="Mehrabi R."/>
            <person name="Talebi R."/>
            <person name="Steentjes M.B.F."/>
            <person name="Corcolon B."/>
            <person name="Chong P.A."/>
            <person name="Kema G.H.J."/>
            <person name="Seidl M.F."/>
        </authorList>
    </citation>
    <scope>NUCLEOTIDE SEQUENCE [LARGE SCALE GENOMIC DNA]</scope>
    <source>
        <strain evidence="1 2">P124</strain>
    </source>
</reference>
<keyword evidence="2" id="KW-1185">Reference proteome</keyword>
<evidence type="ECO:0000313" key="2">
    <source>
        <dbReference type="Proteomes" id="UP001305779"/>
    </source>
</evidence>
<organism evidence="1 2">
    <name type="scientific">Zasmidium cellare</name>
    <name type="common">Wine cellar mold</name>
    <name type="synonym">Racodium cellare</name>
    <dbReference type="NCBI Taxonomy" id="395010"/>
    <lineage>
        <taxon>Eukaryota</taxon>
        <taxon>Fungi</taxon>
        <taxon>Dikarya</taxon>
        <taxon>Ascomycota</taxon>
        <taxon>Pezizomycotina</taxon>
        <taxon>Dothideomycetes</taxon>
        <taxon>Dothideomycetidae</taxon>
        <taxon>Mycosphaerellales</taxon>
        <taxon>Mycosphaerellaceae</taxon>
        <taxon>Zasmidium</taxon>
    </lineage>
</organism>
<dbReference type="EMBL" id="JAXOVC010000010">
    <property type="protein sequence ID" value="KAK4496581.1"/>
    <property type="molecule type" value="Genomic_DNA"/>
</dbReference>
<gene>
    <name evidence="1" type="ORF">PRZ48_012561</name>
</gene>
<sequence length="300" mass="33055">MVDTLQPGFMQIRLEALSSAECLLEHDDTEPRAIVFERQLRLGGSGTVLQTHDLVEGFKVGDAVVACLSDWDISTDSRGEEMATVHESLVCKLPATASKSDSAPIPVAFVIATAILHNASGISLPFRSVEQQQQQEDLSPRNLLLISNNTVLPLMVIKLLRLYTVSTIFIVYKPKTSTESTEGAVSIDPAMMAGANFAQEPSSTSDLWEVARGLRSNLGHYGPYSGSDCFDLLLDLTGQAETPEPYRRLLCPNIGRLVQLTQAVHTDLEWLFTEMRIMEELGRRLERGEMGAQLVNIRHS</sequence>
<evidence type="ECO:0000313" key="1">
    <source>
        <dbReference type="EMBL" id="KAK4496581.1"/>
    </source>
</evidence>
<dbReference type="Gene3D" id="3.40.50.720">
    <property type="entry name" value="NAD(P)-binding Rossmann-like Domain"/>
    <property type="match status" value="1"/>
</dbReference>
<proteinExistence type="predicted"/>
<protein>
    <submittedName>
        <fullName evidence="1">Uncharacterized protein</fullName>
    </submittedName>
</protein>
<name>A0ABR0E5S2_ZASCE</name>
<accession>A0ABR0E5S2</accession>
<dbReference type="SUPFAM" id="SSF50129">
    <property type="entry name" value="GroES-like"/>
    <property type="match status" value="1"/>
</dbReference>
<dbReference type="Gene3D" id="3.90.180.10">
    <property type="entry name" value="Medium-chain alcohol dehydrogenases, catalytic domain"/>
    <property type="match status" value="1"/>
</dbReference>
<dbReference type="Proteomes" id="UP001305779">
    <property type="component" value="Unassembled WGS sequence"/>
</dbReference>
<comment type="caution">
    <text evidence="1">The sequence shown here is derived from an EMBL/GenBank/DDBJ whole genome shotgun (WGS) entry which is preliminary data.</text>
</comment>
<dbReference type="InterPro" id="IPR011032">
    <property type="entry name" value="GroES-like_sf"/>
</dbReference>